<sequence length="229" mass="24963">MLLQLQNIVKGYGEPNTHSYRPVLNGLNLEVSEGDKISIVGPSGSGKTTLLNLMGAMDTPGEGKVLFKGKDITSYSKQELAGFRNQHLGFIFQMHHLLPQLTLFENVLLPLLPQGKSISREQKEWAEYLIEKVGITGQRNQKPSQLSGGECQRTAVVRALVNKPELLLADEPTGALDEENANALTDLLLTLSAEEGVTLITVTHATALADCMDKKFQLKNGKLVDSLKG</sequence>
<dbReference type="InterPro" id="IPR003439">
    <property type="entry name" value="ABC_transporter-like_ATP-bd"/>
</dbReference>
<evidence type="ECO:0000313" key="7">
    <source>
        <dbReference type="Proteomes" id="UP000266441"/>
    </source>
</evidence>
<comment type="similarity">
    <text evidence="4">Belongs to the ABC transporter superfamily. Macrolide exporter (TC 3.A.1.122) family.</text>
</comment>
<dbReference type="InterPro" id="IPR017911">
    <property type="entry name" value="MacB-like_ATP-bd"/>
</dbReference>
<dbReference type="AlphaFoldDB" id="A0A399D3P3"/>
<evidence type="ECO:0000256" key="1">
    <source>
        <dbReference type="ARBA" id="ARBA00022448"/>
    </source>
</evidence>
<reference evidence="6 7" key="1">
    <citation type="journal article" date="2015" name="Int. J. Syst. Evol. Microbiol.">
        <title>Mariniphaga sediminis sp. nov., isolated from coastal sediment.</title>
        <authorList>
            <person name="Wang F.Q."/>
            <person name="Shen Q.Y."/>
            <person name="Chen G.J."/>
            <person name="Du Z.J."/>
        </authorList>
    </citation>
    <scope>NUCLEOTIDE SEQUENCE [LARGE SCALE GENOMIC DNA]</scope>
    <source>
        <strain evidence="6 7">SY21</strain>
    </source>
</reference>
<dbReference type="Gene3D" id="3.40.50.300">
    <property type="entry name" value="P-loop containing nucleotide triphosphate hydrolases"/>
    <property type="match status" value="1"/>
</dbReference>
<dbReference type="FunFam" id="3.40.50.300:FF:000032">
    <property type="entry name" value="Export ABC transporter ATP-binding protein"/>
    <property type="match status" value="1"/>
</dbReference>
<dbReference type="Proteomes" id="UP000266441">
    <property type="component" value="Unassembled WGS sequence"/>
</dbReference>
<evidence type="ECO:0000256" key="4">
    <source>
        <dbReference type="ARBA" id="ARBA00038388"/>
    </source>
</evidence>
<dbReference type="InterPro" id="IPR015854">
    <property type="entry name" value="ABC_transpr_LolD-like"/>
</dbReference>
<keyword evidence="7" id="KW-1185">Reference proteome</keyword>
<dbReference type="OrthoDB" id="1114670at2"/>
<gene>
    <name evidence="6" type="ORF">D1164_10600</name>
</gene>
<dbReference type="Pfam" id="PF00005">
    <property type="entry name" value="ABC_tran"/>
    <property type="match status" value="1"/>
</dbReference>
<dbReference type="GO" id="GO:0005524">
    <property type="term" value="F:ATP binding"/>
    <property type="evidence" value="ECO:0007669"/>
    <property type="project" value="UniProtKB-KW"/>
</dbReference>
<comment type="caution">
    <text evidence="6">The sequence shown here is derived from an EMBL/GenBank/DDBJ whole genome shotgun (WGS) entry which is preliminary data.</text>
</comment>
<name>A0A399D3P3_9BACT</name>
<keyword evidence="3 6" id="KW-0067">ATP-binding</keyword>
<dbReference type="GO" id="GO:0022857">
    <property type="term" value="F:transmembrane transporter activity"/>
    <property type="evidence" value="ECO:0007669"/>
    <property type="project" value="TreeGrafter"/>
</dbReference>
<dbReference type="EMBL" id="QWET01000007">
    <property type="protein sequence ID" value="RIH65030.1"/>
    <property type="molecule type" value="Genomic_DNA"/>
</dbReference>
<dbReference type="GO" id="GO:0016887">
    <property type="term" value="F:ATP hydrolysis activity"/>
    <property type="evidence" value="ECO:0007669"/>
    <property type="project" value="InterPro"/>
</dbReference>
<evidence type="ECO:0000256" key="2">
    <source>
        <dbReference type="ARBA" id="ARBA00022741"/>
    </source>
</evidence>
<dbReference type="RefSeq" id="WP_119349955.1">
    <property type="nucleotide sequence ID" value="NZ_QWET01000007.1"/>
</dbReference>
<dbReference type="InterPro" id="IPR027417">
    <property type="entry name" value="P-loop_NTPase"/>
</dbReference>
<dbReference type="InterPro" id="IPR003593">
    <property type="entry name" value="AAA+_ATPase"/>
</dbReference>
<keyword evidence="1" id="KW-0813">Transport</keyword>
<dbReference type="GO" id="GO:0098796">
    <property type="term" value="C:membrane protein complex"/>
    <property type="evidence" value="ECO:0007669"/>
    <property type="project" value="UniProtKB-ARBA"/>
</dbReference>
<organism evidence="6 7">
    <name type="scientific">Mariniphaga sediminis</name>
    <dbReference type="NCBI Taxonomy" id="1628158"/>
    <lineage>
        <taxon>Bacteria</taxon>
        <taxon>Pseudomonadati</taxon>
        <taxon>Bacteroidota</taxon>
        <taxon>Bacteroidia</taxon>
        <taxon>Marinilabiliales</taxon>
        <taxon>Prolixibacteraceae</taxon>
        <taxon>Mariniphaga</taxon>
    </lineage>
</organism>
<evidence type="ECO:0000313" key="6">
    <source>
        <dbReference type="EMBL" id="RIH65030.1"/>
    </source>
</evidence>
<dbReference type="SUPFAM" id="SSF52540">
    <property type="entry name" value="P-loop containing nucleoside triphosphate hydrolases"/>
    <property type="match status" value="1"/>
</dbReference>
<dbReference type="PROSITE" id="PS50893">
    <property type="entry name" value="ABC_TRANSPORTER_2"/>
    <property type="match status" value="1"/>
</dbReference>
<keyword evidence="2" id="KW-0547">Nucleotide-binding</keyword>
<proteinExistence type="inferred from homology"/>
<protein>
    <submittedName>
        <fullName evidence="6">ABC transporter ATP-binding protein</fullName>
    </submittedName>
</protein>
<feature type="domain" description="ABC transporter" evidence="5">
    <location>
        <begin position="3"/>
        <end position="227"/>
    </location>
</feature>
<dbReference type="PANTHER" id="PTHR24220:SF689">
    <property type="entry name" value="LIPOPROTEIN-RELEASING SYSTEM ATP-BINDING PROTEIN LOLD"/>
    <property type="match status" value="1"/>
</dbReference>
<dbReference type="SMART" id="SM00382">
    <property type="entry name" value="AAA"/>
    <property type="match status" value="1"/>
</dbReference>
<dbReference type="PANTHER" id="PTHR24220">
    <property type="entry name" value="IMPORT ATP-BINDING PROTEIN"/>
    <property type="match status" value="1"/>
</dbReference>
<evidence type="ECO:0000256" key="3">
    <source>
        <dbReference type="ARBA" id="ARBA00022840"/>
    </source>
</evidence>
<accession>A0A399D3P3</accession>
<evidence type="ECO:0000259" key="5">
    <source>
        <dbReference type="PROSITE" id="PS50893"/>
    </source>
</evidence>
<dbReference type="GO" id="GO:0005886">
    <property type="term" value="C:plasma membrane"/>
    <property type="evidence" value="ECO:0007669"/>
    <property type="project" value="TreeGrafter"/>
</dbReference>
<dbReference type="CDD" id="cd03255">
    <property type="entry name" value="ABC_MJ0796_LolCDE_FtsE"/>
    <property type="match status" value="1"/>
</dbReference>